<feature type="region of interest" description="Disordered" evidence="14">
    <location>
        <begin position="390"/>
        <end position="424"/>
    </location>
</feature>
<organism evidence="16 17">
    <name type="scientific">Mesorhizobium montanum</name>
    <dbReference type="NCBI Taxonomy" id="3072323"/>
    <lineage>
        <taxon>Bacteria</taxon>
        <taxon>Pseudomonadati</taxon>
        <taxon>Pseudomonadota</taxon>
        <taxon>Alphaproteobacteria</taxon>
        <taxon>Hyphomicrobiales</taxon>
        <taxon>Phyllobacteriaceae</taxon>
        <taxon>Mesorhizobium</taxon>
    </lineage>
</organism>
<feature type="compositionally biased region" description="Polar residues" evidence="14">
    <location>
        <begin position="390"/>
        <end position="404"/>
    </location>
</feature>
<keyword evidence="11" id="KW-0720">Serine protease</keyword>
<evidence type="ECO:0000256" key="9">
    <source>
        <dbReference type="ARBA" id="ARBA00022764"/>
    </source>
</evidence>
<dbReference type="SUPFAM" id="SSF50494">
    <property type="entry name" value="Trypsin-like serine proteases"/>
    <property type="match status" value="1"/>
</dbReference>
<evidence type="ECO:0000256" key="4">
    <source>
        <dbReference type="ARBA" id="ARBA00013035"/>
    </source>
</evidence>
<dbReference type="SMART" id="SM00228">
    <property type="entry name" value="PDZ"/>
    <property type="match status" value="2"/>
</dbReference>
<keyword evidence="6" id="KW-0645">Protease</keyword>
<keyword evidence="12" id="KW-0346">Stress response</keyword>
<evidence type="ECO:0000256" key="7">
    <source>
        <dbReference type="ARBA" id="ARBA00022729"/>
    </source>
</evidence>
<evidence type="ECO:0000256" key="11">
    <source>
        <dbReference type="ARBA" id="ARBA00022825"/>
    </source>
</evidence>
<dbReference type="InterPro" id="IPR036034">
    <property type="entry name" value="PDZ_sf"/>
</dbReference>
<dbReference type="NCBIfam" id="TIGR02037">
    <property type="entry name" value="degP_htrA_DO"/>
    <property type="match status" value="1"/>
</dbReference>
<evidence type="ECO:0000256" key="6">
    <source>
        <dbReference type="ARBA" id="ARBA00022670"/>
    </source>
</evidence>
<comment type="caution">
    <text evidence="16">The sequence shown here is derived from an EMBL/GenBank/DDBJ whole genome shotgun (WGS) entry which is preliminary data.</text>
</comment>
<dbReference type="Proteomes" id="UP001276840">
    <property type="component" value="Unassembled WGS sequence"/>
</dbReference>
<dbReference type="EMBL" id="JAVIJF010000021">
    <property type="protein sequence ID" value="MDX8527964.1"/>
    <property type="molecule type" value="Genomic_DNA"/>
</dbReference>
<evidence type="ECO:0000313" key="17">
    <source>
        <dbReference type="Proteomes" id="UP001276840"/>
    </source>
</evidence>
<proteinExistence type="inferred from homology"/>
<dbReference type="InterPro" id="IPR001940">
    <property type="entry name" value="Peptidase_S1C"/>
</dbReference>
<comment type="subcellular location">
    <subcellularLocation>
        <location evidence="2">Periplasm</location>
    </subcellularLocation>
</comment>
<dbReference type="RefSeq" id="WP_320235899.1">
    <property type="nucleotide sequence ID" value="NZ_JAVIJF010000021.1"/>
</dbReference>
<evidence type="ECO:0000256" key="8">
    <source>
        <dbReference type="ARBA" id="ARBA00022737"/>
    </source>
</evidence>
<sequence>MSPTSILSRHRVAALLGAALIISPVVISFAQNGSNTNLSNVAATTQTPVAGAAAPSGSFAPIVATTKPAVVTITTVMEANRKPMGEVSPFDGNSPFDEYFRQFFGDQGMPMPKTPPQQQQQQRQQALGSGFIVNADGTIVTNNHVIDGASSIKVTLDDGTELPAKLVGHDAKNDLAVLKVKADKPLPTIKWGDSNKLMTGDQVLAIGNPFGIGTTVTEGIVSARGRDLHSGPFDDFIQIDAPINHGNSGGPLVDIHGDVIGINTAIYSPNGGSVGVGFAIPSDQAEKVVAKLEQGGNIEYGYLGVQIQPVTPDVAGAIGLDHPDGALVSSVTQGSPAAKAGIEVGDVITGFGGQQIKYPKDLSRAVADVAPGTKETVNIWRKGKTIQISTDVGRNTEDTQTASTGGQGKPSAGQGQGVPSLGLGLTDITPNIRQELNLADNQHGAVVERVSPDKAASAAGIQPGDVIVGIDQTPVKSARQANQAIAEAGKSGKKSVLLLIDRGDQQIFVAVPFAAG</sequence>
<evidence type="ECO:0000256" key="13">
    <source>
        <dbReference type="ARBA" id="ARBA00032850"/>
    </source>
</evidence>
<dbReference type="InterPro" id="IPR011782">
    <property type="entry name" value="Pept_S1C_Do"/>
</dbReference>
<comment type="similarity">
    <text evidence="3">Belongs to the peptidase S1C family.</text>
</comment>
<dbReference type="CDD" id="cd10839">
    <property type="entry name" value="cpPDZ1_DegP-like"/>
    <property type="match status" value="1"/>
</dbReference>
<keyword evidence="10" id="KW-0378">Hydrolase</keyword>
<keyword evidence="17" id="KW-1185">Reference proteome</keyword>
<evidence type="ECO:0000256" key="10">
    <source>
        <dbReference type="ARBA" id="ARBA00022801"/>
    </source>
</evidence>
<dbReference type="PRINTS" id="PR00834">
    <property type="entry name" value="PROTEASES2C"/>
</dbReference>
<dbReference type="InterPro" id="IPR009003">
    <property type="entry name" value="Peptidase_S1_PA"/>
</dbReference>
<evidence type="ECO:0000256" key="12">
    <source>
        <dbReference type="ARBA" id="ARBA00023016"/>
    </source>
</evidence>
<keyword evidence="8" id="KW-0677">Repeat</keyword>
<keyword evidence="9" id="KW-0574">Periplasm</keyword>
<accession>A0ABU4ZUH6</accession>
<dbReference type="Gene3D" id="2.30.42.10">
    <property type="match status" value="2"/>
</dbReference>
<dbReference type="EC" id="3.4.21.107" evidence="4"/>
<dbReference type="InterPro" id="IPR001478">
    <property type="entry name" value="PDZ"/>
</dbReference>
<keyword evidence="7" id="KW-0732">Signal</keyword>
<evidence type="ECO:0000256" key="1">
    <source>
        <dbReference type="ARBA" id="ARBA00001772"/>
    </source>
</evidence>
<gene>
    <name evidence="16" type="ORF">RFM68_26105</name>
</gene>
<feature type="region of interest" description="Disordered" evidence="14">
    <location>
        <begin position="105"/>
        <end position="126"/>
    </location>
</feature>
<evidence type="ECO:0000256" key="14">
    <source>
        <dbReference type="SAM" id="MobiDB-lite"/>
    </source>
</evidence>
<comment type="catalytic activity">
    <reaction evidence="1">
        <text>Acts on substrates that are at least partially unfolded. The cleavage site P1 residue is normally between a pair of hydrophobic residues, such as Val-|-Val.</text>
        <dbReference type="EC" id="3.4.21.107"/>
    </reaction>
</comment>
<name>A0ABU4ZUH6_9HYPH</name>
<evidence type="ECO:0000256" key="5">
    <source>
        <dbReference type="ARBA" id="ARBA00013958"/>
    </source>
</evidence>
<feature type="domain" description="PDZ" evidence="15">
    <location>
        <begin position="289"/>
        <end position="357"/>
    </location>
</feature>
<dbReference type="SUPFAM" id="SSF50156">
    <property type="entry name" value="PDZ domain-like"/>
    <property type="match status" value="2"/>
</dbReference>
<evidence type="ECO:0000256" key="2">
    <source>
        <dbReference type="ARBA" id="ARBA00004418"/>
    </source>
</evidence>
<dbReference type="PANTHER" id="PTHR22939:SF130">
    <property type="entry name" value="PERIPLASMIC SERINE ENDOPROTEASE DEGP-LIKE-RELATED"/>
    <property type="match status" value="1"/>
</dbReference>
<dbReference type="PROSITE" id="PS50106">
    <property type="entry name" value="PDZ"/>
    <property type="match status" value="2"/>
</dbReference>
<evidence type="ECO:0000259" key="15">
    <source>
        <dbReference type="PROSITE" id="PS50106"/>
    </source>
</evidence>
<dbReference type="PANTHER" id="PTHR22939">
    <property type="entry name" value="SERINE PROTEASE FAMILY S1C HTRA-RELATED"/>
    <property type="match status" value="1"/>
</dbReference>
<evidence type="ECO:0000313" key="16">
    <source>
        <dbReference type="EMBL" id="MDX8527964.1"/>
    </source>
</evidence>
<feature type="domain" description="PDZ" evidence="15">
    <location>
        <begin position="409"/>
        <end position="504"/>
    </location>
</feature>
<dbReference type="Pfam" id="PF00595">
    <property type="entry name" value="PDZ"/>
    <property type="match status" value="1"/>
</dbReference>
<dbReference type="Pfam" id="PF13365">
    <property type="entry name" value="Trypsin_2"/>
    <property type="match status" value="1"/>
</dbReference>
<dbReference type="Gene3D" id="2.40.10.120">
    <property type="match status" value="1"/>
</dbReference>
<reference evidence="16 17" key="1">
    <citation type="submission" date="2023-08" db="EMBL/GenBank/DDBJ databases">
        <title>Implementing the SeqCode for naming new Mesorhizobium species isolated from Vachellia karroo root nodules.</title>
        <authorList>
            <person name="Van Lill M."/>
        </authorList>
    </citation>
    <scope>NUCLEOTIDE SEQUENCE [LARGE SCALE GENOMIC DNA]</scope>
    <source>
        <strain evidence="16 17">MSK 1335</strain>
    </source>
</reference>
<dbReference type="Pfam" id="PF13180">
    <property type="entry name" value="PDZ_2"/>
    <property type="match status" value="1"/>
</dbReference>
<protein>
    <recommendedName>
        <fullName evidence="5">Probable periplasmic serine endoprotease DegP-like</fullName>
        <ecNumber evidence="4">3.4.21.107</ecNumber>
    </recommendedName>
    <alternativeName>
        <fullName evidence="13">Protease Do</fullName>
    </alternativeName>
</protein>
<evidence type="ECO:0000256" key="3">
    <source>
        <dbReference type="ARBA" id="ARBA00010541"/>
    </source>
</evidence>